<evidence type="ECO:0000313" key="2">
    <source>
        <dbReference type="Proteomes" id="UP001500620"/>
    </source>
</evidence>
<keyword evidence="2" id="KW-1185">Reference proteome</keyword>
<proteinExistence type="predicted"/>
<reference evidence="2" key="1">
    <citation type="journal article" date="2019" name="Int. J. Syst. Evol. Microbiol.">
        <title>The Global Catalogue of Microorganisms (GCM) 10K type strain sequencing project: providing services to taxonomists for standard genome sequencing and annotation.</title>
        <authorList>
            <consortium name="The Broad Institute Genomics Platform"/>
            <consortium name="The Broad Institute Genome Sequencing Center for Infectious Disease"/>
            <person name="Wu L."/>
            <person name="Ma J."/>
        </authorList>
    </citation>
    <scope>NUCLEOTIDE SEQUENCE [LARGE SCALE GENOMIC DNA]</scope>
    <source>
        <strain evidence="2">JCM 17441</strain>
    </source>
</reference>
<accession>A0ABP8DP96</accession>
<sequence length="73" mass="7945">MTGSGWTRSTSRRSTGPRDVPAALAWVMHGLPPHAVRRIPGGPALRDVGGHLVRRFARAERRTFRYVAPAATA</sequence>
<evidence type="ECO:0000313" key="1">
    <source>
        <dbReference type="EMBL" id="GAA4260865.1"/>
    </source>
</evidence>
<dbReference type="EMBL" id="BAABAT010000042">
    <property type="protein sequence ID" value="GAA4260865.1"/>
    <property type="molecule type" value="Genomic_DNA"/>
</dbReference>
<name>A0ABP8DP96_9ACTN</name>
<gene>
    <name evidence="1" type="ORF">GCM10022255_091250</name>
</gene>
<comment type="caution">
    <text evidence="1">The sequence shown here is derived from an EMBL/GenBank/DDBJ whole genome shotgun (WGS) entry which is preliminary data.</text>
</comment>
<organism evidence="1 2">
    <name type="scientific">Dactylosporangium darangshiense</name>
    <dbReference type="NCBI Taxonomy" id="579108"/>
    <lineage>
        <taxon>Bacteria</taxon>
        <taxon>Bacillati</taxon>
        <taxon>Actinomycetota</taxon>
        <taxon>Actinomycetes</taxon>
        <taxon>Micromonosporales</taxon>
        <taxon>Micromonosporaceae</taxon>
        <taxon>Dactylosporangium</taxon>
    </lineage>
</organism>
<dbReference type="Proteomes" id="UP001500620">
    <property type="component" value="Unassembled WGS sequence"/>
</dbReference>
<protein>
    <submittedName>
        <fullName evidence="1">Uncharacterized protein</fullName>
    </submittedName>
</protein>